<name>A0A1I8F7R4_9PLAT</name>
<dbReference type="Proteomes" id="UP000095280">
    <property type="component" value="Unplaced"/>
</dbReference>
<keyword evidence="1" id="KW-1185">Reference proteome</keyword>
<dbReference type="WBParaSite" id="maker-unitig_23187-snap-gene-0.2-mRNA-1">
    <property type="protein sequence ID" value="maker-unitig_23187-snap-gene-0.2-mRNA-1"/>
    <property type="gene ID" value="maker-unitig_23187-snap-gene-0.2"/>
</dbReference>
<reference evidence="2" key="1">
    <citation type="submission" date="2016-11" db="UniProtKB">
        <authorList>
            <consortium name="WormBaseParasite"/>
        </authorList>
    </citation>
    <scope>IDENTIFICATION</scope>
</reference>
<evidence type="ECO:0000313" key="1">
    <source>
        <dbReference type="Proteomes" id="UP000095280"/>
    </source>
</evidence>
<proteinExistence type="predicted"/>
<evidence type="ECO:0000313" key="2">
    <source>
        <dbReference type="WBParaSite" id="maker-unitig_23187-snap-gene-0.2-mRNA-1"/>
    </source>
</evidence>
<accession>A0A1I8F7R4</accession>
<sequence>DIENSIHYAHVDFVDDDTLASAPTDTDLPSSCGHDNAHGTTNYSIYREARRNNLDLNGLDGLASGGTGNGGDTASASLIIYYNTQDAGLNQLDDGSSDSSCARLVEHLH</sequence>
<organism evidence="1 2">
    <name type="scientific">Macrostomum lignano</name>
    <dbReference type="NCBI Taxonomy" id="282301"/>
    <lineage>
        <taxon>Eukaryota</taxon>
        <taxon>Metazoa</taxon>
        <taxon>Spiralia</taxon>
        <taxon>Lophotrochozoa</taxon>
        <taxon>Platyhelminthes</taxon>
        <taxon>Rhabditophora</taxon>
        <taxon>Macrostomorpha</taxon>
        <taxon>Macrostomida</taxon>
        <taxon>Macrostomidae</taxon>
        <taxon>Macrostomum</taxon>
    </lineage>
</organism>
<protein>
    <submittedName>
        <fullName evidence="2">Peptidase_S8 domain-containing protein</fullName>
    </submittedName>
</protein>
<dbReference type="AlphaFoldDB" id="A0A1I8F7R4"/>